<feature type="region of interest" description="Disordered" evidence="1">
    <location>
        <begin position="189"/>
        <end position="212"/>
    </location>
</feature>
<dbReference type="PANTHER" id="PTHR34776:SF1">
    <property type="entry name" value="F17F16.3 PROTEIN"/>
    <property type="match status" value="1"/>
</dbReference>
<gene>
    <name evidence="2" type="ORF">EYC80_007706</name>
</gene>
<dbReference type="EMBL" id="VIGI01000012">
    <property type="protein sequence ID" value="KAB8293386.1"/>
    <property type="molecule type" value="Genomic_DNA"/>
</dbReference>
<reference evidence="2 3" key="1">
    <citation type="submission" date="2019-06" db="EMBL/GenBank/DDBJ databases">
        <title>Genome Sequence of the Brown Rot Fungal Pathogen Monilinia laxa.</title>
        <authorList>
            <person name="De Miccolis Angelini R.M."/>
            <person name="Landi L."/>
            <person name="Abate D."/>
            <person name="Pollastro S."/>
            <person name="Romanazzi G."/>
            <person name="Faretra F."/>
        </authorList>
    </citation>
    <scope>NUCLEOTIDE SEQUENCE [LARGE SCALE GENOMIC DNA]</scope>
    <source>
        <strain evidence="2 3">Mlax316</strain>
    </source>
</reference>
<dbReference type="OrthoDB" id="1028014at2759"/>
<evidence type="ECO:0000256" key="1">
    <source>
        <dbReference type="SAM" id="MobiDB-lite"/>
    </source>
</evidence>
<proteinExistence type="predicted"/>
<feature type="compositionally biased region" description="Basic and acidic residues" evidence="1">
    <location>
        <begin position="189"/>
        <end position="199"/>
    </location>
</feature>
<protein>
    <submittedName>
        <fullName evidence="2">Uncharacterized protein</fullName>
    </submittedName>
</protein>
<name>A0A5N6JWR8_MONLA</name>
<dbReference type="PANTHER" id="PTHR34776">
    <property type="entry name" value="F17F16.3 PROTEIN"/>
    <property type="match status" value="1"/>
</dbReference>
<feature type="region of interest" description="Disordered" evidence="1">
    <location>
        <begin position="36"/>
        <end position="73"/>
    </location>
</feature>
<feature type="compositionally biased region" description="Basic and acidic residues" evidence="1">
    <location>
        <begin position="54"/>
        <end position="73"/>
    </location>
</feature>
<organism evidence="2 3">
    <name type="scientific">Monilinia laxa</name>
    <name type="common">Brown rot fungus</name>
    <name type="synonym">Sclerotinia laxa</name>
    <dbReference type="NCBI Taxonomy" id="61186"/>
    <lineage>
        <taxon>Eukaryota</taxon>
        <taxon>Fungi</taxon>
        <taxon>Dikarya</taxon>
        <taxon>Ascomycota</taxon>
        <taxon>Pezizomycotina</taxon>
        <taxon>Leotiomycetes</taxon>
        <taxon>Helotiales</taxon>
        <taxon>Sclerotiniaceae</taxon>
        <taxon>Monilinia</taxon>
    </lineage>
</organism>
<evidence type="ECO:0000313" key="2">
    <source>
        <dbReference type="EMBL" id="KAB8293386.1"/>
    </source>
</evidence>
<evidence type="ECO:0000313" key="3">
    <source>
        <dbReference type="Proteomes" id="UP000326757"/>
    </source>
</evidence>
<accession>A0A5N6JWR8</accession>
<comment type="caution">
    <text evidence="2">The sequence shown here is derived from an EMBL/GenBank/DDBJ whole genome shotgun (WGS) entry which is preliminary data.</text>
</comment>
<sequence>MDQSTPGDLKETGAGNGDLSQTDVIDFAIFKDINGKVIDPPTASRSSRKKRKVHIDGVDHAHDVNQDEKSSDEEYKHKVAYAMKQNKKNLDLDEVNARLNEDPSLRETSDENVRPDTKVNANNLFLDGRAVPSGAVFSNNTTSFLSNGKKRPSFSERRAKKTLKLSPTLVNDEFVFNYGRATGDLKNNGHTDNVIDKNNENSTNKIPTEGEKSARKEAIHSSILEKGIIYFFYRPRVSAADQVQGIEDVARSFFVMRPLPLRSKIEKGPLQDNGDARLLSLPKKTWPKSIQDKFLCFVDKTGLGIKELKEHLSGPPNLPSVTPIAEGIYAITHTDRESHLAYCITYPQISEVQRELGIKEKGSFVCSIKNPTAPGPASATIDNPVKYTKDLQDKFRNLRWGSLVPEHLTYEGTQMLIIGEGQSVDSEKDEINGPGDEMNILEQEDHARVEGLKEDDPIFDDLRLSAKEYSHMQTTW</sequence>
<dbReference type="Proteomes" id="UP000326757">
    <property type="component" value="Unassembled WGS sequence"/>
</dbReference>
<keyword evidence="3" id="KW-1185">Reference proteome</keyword>
<dbReference type="AlphaFoldDB" id="A0A5N6JWR8"/>